<gene>
    <name evidence="1" type="ORF">AB1Y20_000429</name>
</gene>
<name>A0AB34K8F5_PRYPA</name>
<proteinExistence type="predicted"/>
<keyword evidence="2" id="KW-1185">Reference proteome</keyword>
<dbReference type="AlphaFoldDB" id="A0AB34K8F5"/>
<accession>A0AB34K8F5</accession>
<comment type="caution">
    <text evidence="1">The sequence shown here is derived from an EMBL/GenBank/DDBJ whole genome shotgun (WGS) entry which is preliminary data.</text>
</comment>
<reference evidence="1 2" key="1">
    <citation type="journal article" date="2024" name="Science">
        <title>Giant polyketide synthase enzymes in the biosynthesis of giant marine polyether toxins.</title>
        <authorList>
            <person name="Fallon T.R."/>
            <person name="Shende V.V."/>
            <person name="Wierzbicki I.H."/>
            <person name="Pendleton A.L."/>
            <person name="Watervoot N.F."/>
            <person name="Auber R.P."/>
            <person name="Gonzalez D.J."/>
            <person name="Wisecaver J.H."/>
            <person name="Moore B.S."/>
        </authorList>
    </citation>
    <scope>NUCLEOTIDE SEQUENCE [LARGE SCALE GENOMIC DNA]</scope>
    <source>
        <strain evidence="1 2">12B1</strain>
    </source>
</reference>
<sequence>MMAERLDSPERRSALLLAERPVLEELHDTTTVLSIPQAAITGAACELVLAPGEPEASQAPVQQKRKQYHRQIGKSARGDEEKPWASFWRGRGKTFRVQHARNLLIRLQHELHSREWATSAAIYALLLREFNHLITPLEQVGRELLRAEPYAGRRDAHYVRFLRRMARLDRPRRSILVVELAWEMVRQKQFVEAREVIDKQLKHCPAEGACDHDAELHGHMGLVIYKHIEVLHRQTTLKVTQPTDPMPFELFPSLRSLLHSSALLPPDGNASTTLGLERNSVSVHSLSEMAGEARRHLSRALLRRPDSDVYAGCLLQLILYCDDESAASALIDTLRYTSPPSVCCRELVLHYHQRHTPHNGYERARSACALLEVDAASTRAVSEFRRLILNEDTAAHDILRLLPTLKILELASETVEILRDDEEAIHFLALILSRIACGRLRDERPGSIEPESVVSTWWHEREDWWGEACFGLNFVRDSLDAQENLLWLRRGECAFWIVEALLASGHHIAARKAATDLLPLLKLRKVTTMDDLLL</sequence>
<dbReference type="Proteomes" id="UP001515480">
    <property type="component" value="Unassembled WGS sequence"/>
</dbReference>
<organism evidence="1 2">
    <name type="scientific">Prymnesium parvum</name>
    <name type="common">Toxic golden alga</name>
    <dbReference type="NCBI Taxonomy" id="97485"/>
    <lineage>
        <taxon>Eukaryota</taxon>
        <taxon>Haptista</taxon>
        <taxon>Haptophyta</taxon>
        <taxon>Prymnesiophyceae</taxon>
        <taxon>Prymnesiales</taxon>
        <taxon>Prymnesiaceae</taxon>
        <taxon>Prymnesium</taxon>
    </lineage>
</organism>
<evidence type="ECO:0000313" key="1">
    <source>
        <dbReference type="EMBL" id="KAL1529483.1"/>
    </source>
</evidence>
<evidence type="ECO:0000313" key="2">
    <source>
        <dbReference type="Proteomes" id="UP001515480"/>
    </source>
</evidence>
<protein>
    <submittedName>
        <fullName evidence="1">Uncharacterized protein</fullName>
    </submittedName>
</protein>
<dbReference type="EMBL" id="JBGBPQ010000001">
    <property type="protein sequence ID" value="KAL1529483.1"/>
    <property type="molecule type" value="Genomic_DNA"/>
</dbReference>